<accession>A0ABV0SLN5</accession>
<dbReference type="Proteomes" id="UP001482620">
    <property type="component" value="Unassembled WGS sequence"/>
</dbReference>
<evidence type="ECO:0000313" key="2">
    <source>
        <dbReference type="EMBL" id="MEQ2221460.1"/>
    </source>
</evidence>
<name>A0ABV0SLN5_9TELE</name>
<reference evidence="2 3" key="1">
    <citation type="submission" date="2021-06" db="EMBL/GenBank/DDBJ databases">
        <authorList>
            <person name="Palmer J.M."/>
        </authorList>
    </citation>
    <scope>NUCLEOTIDE SEQUENCE [LARGE SCALE GENOMIC DNA]</scope>
    <source>
        <strain evidence="3">if_2019</strain>
        <tissue evidence="2">Muscle</tissue>
    </source>
</reference>
<keyword evidence="3" id="KW-1185">Reference proteome</keyword>
<comment type="caution">
    <text evidence="2">The sequence shown here is derived from an EMBL/GenBank/DDBJ whole genome shotgun (WGS) entry which is preliminary data.</text>
</comment>
<evidence type="ECO:0000313" key="3">
    <source>
        <dbReference type="Proteomes" id="UP001482620"/>
    </source>
</evidence>
<organism evidence="2 3">
    <name type="scientific">Ilyodon furcidens</name>
    <name type="common">goldbreast splitfin</name>
    <dbReference type="NCBI Taxonomy" id="33524"/>
    <lineage>
        <taxon>Eukaryota</taxon>
        <taxon>Metazoa</taxon>
        <taxon>Chordata</taxon>
        <taxon>Craniata</taxon>
        <taxon>Vertebrata</taxon>
        <taxon>Euteleostomi</taxon>
        <taxon>Actinopterygii</taxon>
        <taxon>Neopterygii</taxon>
        <taxon>Teleostei</taxon>
        <taxon>Neoteleostei</taxon>
        <taxon>Acanthomorphata</taxon>
        <taxon>Ovalentaria</taxon>
        <taxon>Atherinomorphae</taxon>
        <taxon>Cyprinodontiformes</taxon>
        <taxon>Goodeidae</taxon>
        <taxon>Ilyodon</taxon>
    </lineage>
</organism>
<protein>
    <submittedName>
        <fullName evidence="2">Uncharacterized protein</fullName>
    </submittedName>
</protein>
<sequence length="98" mass="10898">MFCHRKYSWLGAAEVICVFPTGWSHELRVRSQGQQPKQRDPDFPLSSHLGQLIWLNPKAFPGQPRNIVPPACSGSSSGPLPRWDVPRTPHQGGVQEAS</sequence>
<gene>
    <name evidence="2" type="ORF">ILYODFUR_016165</name>
</gene>
<proteinExistence type="predicted"/>
<dbReference type="EMBL" id="JAHRIQ010001458">
    <property type="protein sequence ID" value="MEQ2221460.1"/>
    <property type="molecule type" value="Genomic_DNA"/>
</dbReference>
<evidence type="ECO:0000256" key="1">
    <source>
        <dbReference type="SAM" id="MobiDB-lite"/>
    </source>
</evidence>
<feature type="region of interest" description="Disordered" evidence="1">
    <location>
        <begin position="65"/>
        <end position="98"/>
    </location>
</feature>